<accession>A0AAD7ILX0</accession>
<dbReference type="AlphaFoldDB" id="A0AAD7ILX0"/>
<organism evidence="2 3">
    <name type="scientific">Mycena maculata</name>
    <dbReference type="NCBI Taxonomy" id="230809"/>
    <lineage>
        <taxon>Eukaryota</taxon>
        <taxon>Fungi</taxon>
        <taxon>Dikarya</taxon>
        <taxon>Basidiomycota</taxon>
        <taxon>Agaricomycotina</taxon>
        <taxon>Agaricomycetes</taxon>
        <taxon>Agaricomycetidae</taxon>
        <taxon>Agaricales</taxon>
        <taxon>Marasmiineae</taxon>
        <taxon>Mycenaceae</taxon>
        <taxon>Mycena</taxon>
    </lineage>
</organism>
<sequence>MDALICGFGSYFPLNQFAFQCFTSSNQLQIARNLGKYGSPFHPIVRKTLRPPVYAMSHGTGGIVPADFTDQDVLCAVQRQSRIHSCFGWGCGTADLIIRVNPSSTQQTNGLTSRITTARVHDKKVIARNMKVGRMLVERWWKCKGLGEIWWVVSSGVFDAFILFLQTTVFDKMNWGHEEGEKDKPLNGRGSTGVAVPLIGEKMADGRGTAPVLRVPSNHVDGYGRQP</sequence>
<dbReference type="EMBL" id="JARJLG010000104">
    <property type="protein sequence ID" value="KAJ7745196.1"/>
    <property type="molecule type" value="Genomic_DNA"/>
</dbReference>
<protein>
    <submittedName>
        <fullName evidence="2">Uncharacterized protein</fullName>
    </submittedName>
</protein>
<feature type="region of interest" description="Disordered" evidence="1">
    <location>
        <begin position="208"/>
        <end position="227"/>
    </location>
</feature>
<comment type="caution">
    <text evidence="2">The sequence shown here is derived from an EMBL/GenBank/DDBJ whole genome shotgun (WGS) entry which is preliminary data.</text>
</comment>
<proteinExistence type="predicted"/>
<keyword evidence="3" id="KW-1185">Reference proteome</keyword>
<evidence type="ECO:0000313" key="2">
    <source>
        <dbReference type="EMBL" id="KAJ7745196.1"/>
    </source>
</evidence>
<reference evidence="2" key="1">
    <citation type="submission" date="2023-03" db="EMBL/GenBank/DDBJ databases">
        <title>Massive genome expansion in bonnet fungi (Mycena s.s.) driven by repeated elements and novel gene families across ecological guilds.</title>
        <authorList>
            <consortium name="Lawrence Berkeley National Laboratory"/>
            <person name="Harder C.B."/>
            <person name="Miyauchi S."/>
            <person name="Viragh M."/>
            <person name="Kuo A."/>
            <person name="Thoen E."/>
            <person name="Andreopoulos B."/>
            <person name="Lu D."/>
            <person name="Skrede I."/>
            <person name="Drula E."/>
            <person name="Henrissat B."/>
            <person name="Morin E."/>
            <person name="Kohler A."/>
            <person name="Barry K."/>
            <person name="LaButti K."/>
            <person name="Morin E."/>
            <person name="Salamov A."/>
            <person name="Lipzen A."/>
            <person name="Mereny Z."/>
            <person name="Hegedus B."/>
            <person name="Baldrian P."/>
            <person name="Stursova M."/>
            <person name="Weitz H."/>
            <person name="Taylor A."/>
            <person name="Grigoriev I.V."/>
            <person name="Nagy L.G."/>
            <person name="Martin F."/>
            <person name="Kauserud H."/>
        </authorList>
    </citation>
    <scope>NUCLEOTIDE SEQUENCE</scope>
    <source>
        <strain evidence="2">CBHHK188m</strain>
    </source>
</reference>
<evidence type="ECO:0000313" key="3">
    <source>
        <dbReference type="Proteomes" id="UP001215280"/>
    </source>
</evidence>
<evidence type="ECO:0000256" key="1">
    <source>
        <dbReference type="SAM" id="MobiDB-lite"/>
    </source>
</evidence>
<gene>
    <name evidence="2" type="ORF">DFH07DRAFT_776809</name>
</gene>
<dbReference type="Proteomes" id="UP001215280">
    <property type="component" value="Unassembled WGS sequence"/>
</dbReference>
<name>A0AAD7ILX0_9AGAR</name>